<gene>
    <name evidence="1" type="ordered locus">NE0114</name>
</gene>
<evidence type="ECO:0000313" key="1">
    <source>
        <dbReference type="EMBL" id="CAD84025.1"/>
    </source>
</evidence>
<keyword evidence="2" id="KW-1185">Reference proteome</keyword>
<name>Q82XX8_NITEU</name>
<dbReference type="HOGENOM" id="CLU_2465873_0_0_4"/>
<proteinExistence type="predicted"/>
<sequence>MASLQSSKIPIQRRFPLIGNFPVSHFRHHCEAARGNSVSLYCLTGLLRCIYLAIIVQALEDSVFTAINLLTEYLPGKLFHYARAAPTP</sequence>
<protein>
    <submittedName>
        <fullName evidence="1">Uncharacterized protein</fullName>
    </submittedName>
</protein>
<dbReference type="STRING" id="228410.NE0114"/>
<accession>Q82XX8</accession>
<reference evidence="1 2" key="1">
    <citation type="journal article" date="2003" name="J. Bacteriol.">
        <title>Complete genome sequence of the ammonia-oxidizing bacterium and obligate chemolithoautotroph Nitrosomonas europaea.</title>
        <authorList>
            <person name="Chain P."/>
            <person name="Lamerdin J."/>
            <person name="Larimer F."/>
            <person name="Regala W."/>
            <person name="Land M."/>
            <person name="Hauser L."/>
            <person name="Hooper A."/>
            <person name="Klotz M."/>
            <person name="Norton J."/>
            <person name="Sayavedra-Soto L."/>
            <person name="Arciero D."/>
            <person name="Hommes N."/>
            <person name="Whittaker M."/>
            <person name="Arp D."/>
        </authorList>
    </citation>
    <scope>NUCLEOTIDE SEQUENCE [LARGE SCALE GENOMIC DNA]</scope>
    <source>
        <strain evidence="2">ATCC 19718 / CIP 103999 / KCTC 2705 / NBRC 14298</strain>
    </source>
</reference>
<evidence type="ECO:0000313" key="2">
    <source>
        <dbReference type="Proteomes" id="UP000001416"/>
    </source>
</evidence>
<dbReference type="Proteomes" id="UP000001416">
    <property type="component" value="Chromosome"/>
</dbReference>
<dbReference type="KEGG" id="neu:NE0114"/>
<dbReference type="AlphaFoldDB" id="Q82XX8"/>
<dbReference type="EMBL" id="AL954747">
    <property type="protein sequence ID" value="CAD84025.1"/>
    <property type="molecule type" value="Genomic_DNA"/>
</dbReference>
<organism evidence="1 2">
    <name type="scientific">Nitrosomonas europaea (strain ATCC 19718 / CIP 103999 / KCTC 2705 / NBRC 14298)</name>
    <dbReference type="NCBI Taxonomy" id="228410"/>
    <lineage>
        <taxon>Bacteria</taxon>
        <taxon>Pseudomonadati</taxon>
        <taxon>Pseudomonadota</taxon>
        <taxon>Betaproteobacteria</taxon>
        <taxon>Nitrosomonadales</taxon>
        <taxon>Nitrosomonadaceae</taxon>
        <taxon>Nitrosomonas</taxon>
    </lineage>
</organism>